<evidence type="ECO:0000313" key="4">
    <source>
        <dbReference type="Proteomes" id="UP000216312"/>
    </source>
</evidence>
<gene>
    <name evidence="3" type="ORF">CGW93_02785</name>
</gene>
<proteinExistence type="predicted"/>
<dbReference type="Proteomes" id="UP000216312">
    <property type="component" value="Unassembled WGS sequence"/>
</dbReference>
<keyword evidence="1" id="KW-0812">Transmembrane</keyword>
<keyword evidence="1" id="KW-1133">Transmembrane helix</keyword>
<reference evidence="4" key="1">
    <citation type="submission" date="2017-07" db="EMBL/GenBank/DDBJ databases">
        <title>Novel pathways for hydrocarbon cycling and metabolic interdependencies in hydrothermal sediment communities.</title>
        <authorList>
            <person name="Dombrowski N."/>
            <person name="Seitz K."/>
            <person name="Teske A."/>
            <person name="Baker B."/>
        </authorList>
    </citation>
    <scope>NUCLEOTIDE SEQUENCE [LARGE SCALE GENOMIC DNA]</scope>
</reference>
<evidence type="ECO:0000256" key="1">
    <source>
        <dbReference type="SAM" id="Phobius"/>
    </source>
</evidence>
<name>A0A257LTP9_UNCW3</name>
<dbReference type="InterPro" id="IPR037185">
    <property type="entry name" value="EmrE-like"/>
</dbReference>
<sequence length="138" mass="14851">MKMGNWFIFGLLTLLLWGIWGFLPKVATRYIDPLSVLVFQTVGSILVTIVVLATIGFRPELHTKGVTLAIATGIIGTLGTISFLYSIAKGKASIVVTMTALYPIVTVILSLLILKEFITIKQGIAIILALTAMVLFAG</sequence>
<dbReference type="InterPro" id="IPR000620">
    <property type="entry name" value="EamA_dom"/>
</dbReference>
<dbReference type="AlphaFoldDB" id="A0A257LTP9"/>
<feature type="transmembrane region" description="Helical" evidence="1">
    <location>
        <begin position="68"/>
        <end position="87"/>
    </location>
</feature>
<feature type="domain" description="EamA" evidence="2">
    <location>
        <begin position="6"/>
        <end position="136"/>
    </location>
</feature>
<protein>
    <recommendedName>
        <fullName evidence="2">EamA domain-containing protein</fullName>
    </recommendedName>
</protein>
<keyword evidence="1" id="KW-0472">Membrane</keyword>
<accession>A0A257LTP9</accession>
<feature type="transmembrane region" description="Helical" evidence="1">
    <location>
        <begin position="35"/>
        <end position="56"/>
    </location>
</feature>
<comment type="caution">
    <text evidence="3">The sequence shown here is derived from an EMBL/GenBank/DDBJ whole genome shotgun (WGS) entry which is preliminary data.</text>
</comment>
<feature type="transmembrane region" description="Helical" evidence="1">
    <location>
        <begin position="120"/>
        <end position="137"/>
    </location>
</feature>
<dbReference type="Pfam" id="PF00892">
    <property type="entry name" value="EamA"/>
    <property type="match status" value="1"/>
</dbReference>
<feature type="transmembrane region" description="Helical" evidence="1">
    <location>
        <begin position="94"/>
        <end position="114"/>
    </location>
</feature>
<dbReference type="EMBL" id="NMUJ01000027">
    <property type="protein sequence ID" value="OYV03033.1"/>
    <property type="molecule type" value="Genomic_DNA"/>
</dbReference>
<organism evidence="3 4">
    <name type="scientific">candidate division WOR-3 bacterium 4484_18</name>
    <dbReference type="NCBI Taxonomy" id="2020626"/>
    <lineage>
        <taxon>Bacteria</taxon>
        <taxon>Bacteria division WOR-3</taxon>
    </lineage>
</organism>
<evidence type="ECO:0000259" key="2">
    <source>
        <dbReference type="Pfam" id="PF00892"/>
    </source>
</evidence>
<feature type="transmembrane region" description="Helical" evidence="1">
    <location>
        <begin position="6"/>
        <end position="23"/>
    </location>
</feature>
<dbReference type="GO" id="GO:0016020">
    <property type="term" value="C:membrane"/>
    <property type="evidence" value="ECO:0007669"/>
    <property type="project" value="InterPro"/>
</dbReference>
<evidence type="ECO:0000313" key="3">
    <source>
        <dbReference type="EMBL" id="OYV03033.1"/>
    </source>
</evidence>
<dbReference type="SUPFAM" id="SSF103481">
    <property type="entry name" value="Multidrug resistance efflux transporter EmrE"/>
    <property type="match status" value="1"/>
</dbReference>